<evidence type="ECO:0000313" key="2">
    <source>
        <dbReference type="EMBL" id="MFC4673582.1"/>
    </source>
</evidence>
<dbReference type="Pfam" id="PF10758">
    <property type="entry name" value="DUF2586"/>
    <property type="match status" value="1"/>
</dbReference>
<gene>
    <name evidence="2" type="ORF">ACFO6W_07745</name>
</gene>
<proteinExistence type="predicted"/>
<name>A0ABV9KU16_9BACT</name>
<dbReference type="RefSeq" id="WP_379995004.1">
    <property type="nucleotide sequence ID" value="NZ_JBHSGN010000059.1"/>
</dbReference>
<organism evidence="2 3">
    <name type="scientific">Dysgonomonas termitidis</name>
    <dbReference type="NCBI Taxonomy" id="1516126"/>
    <lineage>
        <taxon>Bacteria</taxon>
        <taxon>Pseudomonadati</taxon>
        <taxon>Bacteroidota</taxon>
        <taxon>Bacteroidia</taxon>
        <taxon>Bacteroidales</taxon>
        <taxon>Dysgonomonadaceae</taxon>
        <taxon>Dysgonomonas</taxon>
    </lineage>
</organism>
<comment type="caution">
    <text evidence="2">The sequence shown here is derived from an EMBL/GenBank/DDBJ whole genome shotgun (WGS) entry which is preliminary data.</text>
</comment>
<dbReference type="Proteomes" id="UP001596023">
    <property type="component" value="Unassembled WGS sequence"/>
</dbReference>
<sequence>MLSTPRRVRSRILRRSPSKIPPIRKRTKPTTMSNRVIINKGKVGISILGGYEKISALVGAYGAISGPSGELAPGIAVQFRNAEEAEGYGVSGNALLQRHISEYFRVAAVGGGGASLYVLNLDNSGGTFADLVNDDAVRQMVATADGQIFNIAFDCIPAAATLVDGLNIETLPAMKAAQAFADWCWDTNRPLHCVVSGSGYGGPAAAALDLRAITESGAAVELSQVSLCIGQDWDFADALPDAQKKYADVGTLLGCMAAQPVSYNIGEVQTMSLTNAPRGVWLNAALCSHEKIRDVEAQLDTLNAKGYIYGEYYSGQVVFNDDHVCAPVKIDAEGNMNEHTMALSRTNAKVKRELYKVYLPKIKSTVPVDPDSGKLGTGMLKYFEGIGNDVFGRLQNAAEISGGITTVDPESNLLYGDKELKVFYDWVPMGTISRIKGTVNIKRALQ</sequence>
<accession>A0ABV9KU16</accession>
<protein>
    <submittedName>
        <fullName evidence="2">DUF2586 family protein</fullName>
    </submittedName>
</protein>
<evidence type="ECO:0000313" key="3">
    <source>
        <dbReference type="Proteomes" id="UP001596023"/>
    </source>
</evidence>
<feature type="region of interest" description="Disordered" evidence="1">
    <location>
        <begin position="1"/>
        <end position="29"/>
    </location>
</feature>
<dbReference type="EMBL" id="JBHSGN010000059">
    <property type="protein sequence ID" value="MFC4673582.1"/>
    <property type="molecule type" value="Genomic_DNA"/>
</dbReference>
<keyword evidence="3" id="KW-1185">Reference proteome</keyword>
<feature type="compositionally biased region" description="Basic residues" evidence="1">
    <location>
        <begin position="1"/>
        <end position="28"/>
    </location>
</feature>
<reference evidence="3" key="1">
    <citation type="journal article" date="2019" name="Int. J. Syst. Evol. Microbiol.">
        <title>The Global Catalogue of Microorganisms (GCM) 10K type strain sequencing project: providing services to taxonomists for standard genome sequencing and annotation.</title>
        <authorList>
            <consortium name="The Broad Institute Genomics Platform"/>
            <consortium name="The Broad Institute Genome Sequencing Center for Infectious Disease"/>
            <person name="Wu L."/>
            <person name="Ma J."/>
        </authorList>
    </citation>
    <scope>NUCLEOTIDE SEQUENCE [LARGE SCALE GENOMIC DNA]</scope>
    <source>
        <strain evidence="3">CCUG 66188</strain>
    </source>
</reference>
<evidence type="ECO:0000256" key="1">
    <source>
        <dbReference type="SAM" id="MobiDB-lite"/>
    </source>
</evidence>
<dbReference type="InterPro" id="IPR019694">
    <property type="entry name" value="Phage_HP1_Orf23"/>
</dbReference>